<dbReference type="PANTHER" id="PTHR34046">
    <property type="entry name" value="OS06G0218800 PROTEIN"/>
    <property type="match status" value="1"/>
</dbReference>
<dbReference type="AlphaFoldDB" id="A0A9Q0G5E6"/>
<dbReference type="InterPro" id="IPR008004">
    <property type="entry name" value="OCTOPUS-like"/>
</dbReference>
<feature type="region of interest" description="Disordered" evidence="1">
    <location>
        <begin position="62"/>
        <end position="88"/>
    </location>
</feature>
<reference evidence="2" key="1">
    <citation type="submission" date="2022-02" db="EMBL/GenBank/DDBJ databases">
        <authorList>
            <person name="Henning P.M."/>
            <person name="McCubbin A.G."/>
            <person name="Shore J.S."/>
        </authorList>
    </citation>
    <scope>NUCLEOTIDE SEQUENCE</scope>
    <source>
        <strain evidence="2">F60SS</strain>
        <tissue evidence="2">Leaves</tissue>
    </source>
</reference>
<dbReference type="OrthoDB" id="688136at2759"/>
<evidence type="ECO:0000313" key="3">
    <source>
        <dbReference type="Proteomes" id="UP001141552"/>
    </source>
</evidence>
<evidence type="ECO:0000256" key="1">
    <source>
        <dbReference type="SAM" id="MobiDB-lite"/>
    </source>
</evidence>
<dbReference type="EMBL" id="JAKUCV010002211">
    <property type="protein sequence ID" value="KAJ4843533.1"/>
    <property type="molecule type" value="Genomic_DNA"/>
</dbReference>
<name>A0A9Q0G5E6_9ROSI</name>
<dbReference type="Pfam" id="PF05340">
    <property type="entry name" value="DUF740"/>
    <property type="match status" value="1"/>
</dbReference>
<gene>
    <name evidence="2" type="ORF">Tsubulata_016336</name>
</gene>
<accession>A0A9Q0G5E6</accession>
<organism evidence="2 3">
    <name type="scientific">Turnera subulata</name>
    <dbReference type="NCBI Taxonomy" id="218843"/>
    <lineage>
        <taxon>Eukaryota</taxon>
        <taxon>Viridiplantae</taxon>
        <taxon>Streptophyta</taxon>
        <taxon>Embryophyta</taxon>
        <taxon>Tracheophyta</taxon>
        <taxon>Spermatophyta</taxon>
        <taxon>Magnoliopsida</taxon>
        <taxon>eudicotyledons</taxon>
        <taxon>Gunneridae</taxon>
        <taxon>Pentapetalae</taxon>
        <taxon>rosids</taxon>
        <taxon>fabids</taxon>
        <taxon>Malpighiales</taxon>
        <taxon>Passifloraceae</taxon>
        <taxon>Turnera</taxon>
    </lineage>
</organism>
<protein>
    <submittedName>
        <fullName evidence="2">Uncharacterized protein</fullName>
    </submittedName>
</protein>
<dbReference type="Proteomes" id="UP001141552">
    <property type="component" value="Unassembled WGS sequence"/>
</dbReference>
<dbReference type="PANTHER" id="PTHR34046:SF7">
    <property type="entry name" value="DUF740 FAMILY PROTEIN"/>
    <property type="match status" value="1"/>
</dbReference>
<sequence>MQNLIRIRSKEAPPLVGRVKPAGPGAGDHHVIIKCKKHPKHMQSPGVCSLCLNEKLSQLSTSSSRSSNKHSSAITGLSSSSSSSLSSYSCSSTCSSCASPMHRYRYTDHRGAALLFSGKKNALLTKSRSLAFVPRMRTTNKAGGDGNKKGRFWSNFLRPRRNKRVEEGFMFSRTMRERPH</sequence>
<proteinExistence type="predicted"/>
<feature type="region of interest" description="Disordered" evidence="1">
    <location>
        <begin position="1"/>
        <end position="23"/>
    </location>
</feature>
<reference evidence="2" key="2">
    <citation type="journal article" date="2023" name="Plants (Basel)">
        <title>Annotation of the Turnera subulata (Passifloraceae) Draft Genome Reveals the S-Locus Evolved after the Divergence of Turneroideae from Passifloroideae in a Stepwise Manner.</title>
        <authorList>
            <person name="Henning P.M."/>
            <person name="Roalson E.H."/>
            <person name="Mir W."/>
            <person name="McCubbin A.G."/>
            <person name="Shore J.S."/>
        </authorList>
    </citation>
    <scope>NUCLEOTIDE SEQUENCE</scope>
    <source>
        <strain evidence="2">F60SS</strain>
    </source>
</reference>
<evidence type="ECO:0000313" key="2">
    <source>
        <dbReference type="EMBL" id="KAJ4843533.1"/>
    </source>
</evidence>
<keyword evidence="3" id="KW-1185">Reference proteome</keyword>
<comment type="caution">
    <text evidence="2">The sequence shown here is derived from an EMBL/GenBank/DDBJ whole genome shotgun (WGS) entry which is preliminary data.</text>
</comment>